<feature type="domain" description="DUF6888" evidence="2">
    <location>
        <begin position="2"/>
        <end position="53"/>
    </location>
</feature>
<accession>A0ABY3PG33</accession>
<gene>
    <name evidence="3" type="ORF">ISF26_12250</name>
</gene>
<evidence type="ECO:0000256" key="1">
    <source>
        <dbReference type="SAM" id="Phobius"/>
    </source>
</evidence>
<protein>
    <recommendedName>
        <fullName evidence="2">DUF6888 domain-containing protein</fullName>
    </recommendedName>
</protein>
<evidence type="ECO:0000259" key="2">
    <source>
        <dbReference type="Pfam" id="PF21828"/>
    </source>
</evidence>
<proteinExistence type="predicted"/>
<dbReference type="RefSeq" id="WP_230839608.1">
    <property type="nucleotide sequence ID" value="NZ_CP063845.1"/>
</dbReference>
<dbReference type="Proteomes" id="UP001054846">
    <property type="component" value="Chromosome"/>
</dbReference>
<organism evidence="3 4">
    <name type="scientific">Gloeobacter morelensis MG652769</name>
    <dbReference type="NCBI Taxonomy" id="2781736"/>
    <lineage>
        <taxon>Bacteria</taxon>
        <taxon>Bacillati</taxon>
        <taxon>Cyanobacteriota</taxon>
        <taxon>Cyanophyceae</taxon>
        <taxon>Gloeobacterales</taxon>
        <taxon>Gloeobacteraceae</taxon>
        <taxon>Gloeobacter</taxon>
        <taxon>Gloeobacter morelensis</taxon>
    </lineage>
</organism>
<keyword evidence="4" id="KW-1185">Reference proteome</keyword>
<evidence type="ECO:0000313" key="4">
    <source>
        <dbReference type="Proteomes" id="UP001054846"/>
    </source>
</evidence>
<evidence type="ECO:0000313" key="3">
    <source>
        <dbReference type="EMBL" id="UFP92617.1"/>
    </source>
</evidence>
<feature type="transmembrane region" description="Helical" evidence="1">
    <location>
        <begin position="6"/>
        <end position="26"/>
    </location>
</feature>
<keyword evidence="1" id="KW-1133">Transmembrane helix</keyword>
<name>A0ABY3PG33_9CYAN</name>
<keyword evidence="1" id="KW-0472">Membrane</keyword>
<dbReference type="EMBL" id="CP063845">
    <property type="protein sequence ID" value="UFP92617.1"/>
    <property type="molecule type" value="Genomic_DNA"/>
</dbReference>
<dbReference type="Pfam" id="PF21828">
    <property type="entry name" value="DUF6888"/>
    <property type="match status" value="1"/>
</dbReference>
<keyword evidence="1" id="KW-0812">Transmembrane</keyword>
<dbReference type="InterPro" id="IPR054181">
    <property type="entry name" value="DUF6888"/>
</dbReference>
<reference evidence="3 4" key="1">
    <citation type="journal article" date="2021" name="Genome Biol. Evol.">
        <title>Complete Genome Sequencing of a Novel Gloeobacter Species from a Waterfall Cave in Mexico.</title>
        <authorList>
            <person name="Saw J.H."/>
            <person name="Cardona T."/>
            <person name="Montejano G."/>
        </authorList>
    </citation>
    <scope>NUCLEOTIDE SEQUENCE [LARGE SCALE GENOMIC DNA]</scope>
    <source>
        <strain evidence="3">MG652769</strain>
    </source>
</reference>
<sequence length="62" mass="6824">MTPAQAVAALTACVNLTAMYLAIYLVRIDERTGKVFILAGDNFQVLVDRNGALEYPNESDEF</sequence>